<evidence type="ECO:0000313" key="1">
    <source>
        <dbReference type="Proteomes" id="UP000887579"/>
    </source>
</evidence>
<proteinExistence type="predicted"/>
<accession>A0AC34GXG0</accession>
<sequence length="536" mass="60450">MQSGVRLYHQRHHHRAISKWRRALRRLQSAEDRFVTLGYIAQAYCDSADYESMLHYSLQQMELANSRHDNYMKSEAFLNLSKAYERLADFSKAISYGKASLQHPSIDPRTPGYAHLAIALAQMGFSQFQTSLEAFEKAMNVANETGDKLLELQICVGLGALFTLLRDLTKALIFLRNALTILQLITVDNVHAKYKSAILYHLSVVLRLKGALGDSREACEEALRLSQDSGSKAIYARCLCSLADIYREIGESEARETITKSWARYEQAFRIMREINDRMGEVIVLGSMAKSASESRSHYTGQCECQAIQLNKKCLEIAKLIGCKHAMMKCHQRLQELYVQLSDEDSEDVARKTAITLIQEMELFCNFCGQRYGLNDESLQALRCSHIFHEKCLHEFLHERESPTCPKCSCKAILMENVSMGTSSASSNNENEATTVQQQPSSSKENKQVSKEPPQGGIQTCFLQAAIIPNHLQPSTSDENSFSQTFQSDPSATIHSAKPVILHTKRGQKSLNTILPVIQEIQFNNTHVKINSHIEK</sequence>
<protein>
    <submittedName>
        <fullName evidence="2">RING-type domain-containing protein</fullName>
    </submittedName>
</protein>
<evidence type="ECO:0000313" key="2">
    <source>
        <dbReference type="WBParaSite" id="ES5_v2.g9340.t1"/>
    </source>
</evidence>
<dbReference type="Proteomes" id="UP000887579">
    <property type="component" value="Unplaced"/>
</dbReference>
<organism evidence="1 2">
    <name type="scientific">Panagrolaimus sp. ES5</name>
    <dbReference type="NCBI Taxonomy" id="591445"/>
    <lineage>
        <taxon>Eukaryota</taxon>
        <taxon>Metazoa</taxon>
        <taxon>Ecdysozoa</taxon>
        <taxon>Nematoda</taxon>
        <taxon>Chromadorea</taxon>
        <taxon>Rhabditida</taxon>
        <taxon>Tylenchina</taxon>
        <taxon>Panagrolaimomorpha</taxon>
        <taxon>Panagrolaimoidea</taxon>
        <taxon>Panagrolaimidae</taxon>
        <taxon>Panagrolaimus</taxon>
    </lineage>
</organism>
<name>A0AC34GXG0_9BILA</name>
<dbReference type="WBParaSite" id="ES5_v2.g9340.t1">
    <property type="protein sequence ID" value="ES5_v2.g9340.t1"/>
    <property type="gene ID" value="ES5_v2.g9340"/>
</dbReference>
<reference evidence="2" key="1">
    <citation type="submission" date="2022-11" db="UniProtKB">
        <authorList>
            <consortium name="WormBaseParasite"/>
        </authorList>
    </citation>
    <scope>IDENTIFICATION</scope>
</reference>